<evidence type="ECO:0000313" key="2">
    <source>
        <dbReference type="Proteomes" id="UP001500689"/>
    </source>
</evidence>
<dbReference type="Proteomes" id="UP001500689">
    <property type="component" value="Unassembled WGS sequence"/>
</dbReference>
<accession>A0ABP6X045</accession>
<proteinExistence type="predicted"/>
<comment type="caution">
    <text evidence="1">The sequence shown here is derived from an EMBL/GenBank/DDBJ whole genome shotgun (WGS) entry which is preliminary data.</text>
</comment>
<reference evidence="2" key="1">
    <citation type="journal article" date="2019" name="Int. J. Syst. Evol. Microbiol.">
        <title>The Global Catalogue of Microorganisms (GCM) 10K type strain sequencing project: providing services to taxonomists for standard genome sequencing and annotation.</title>
        <authorList>
            <consortium name="The Broad Institute Genomics Platform"/>
            <consortium name="The Broad Institute Genome Sequencing Center for Infectious Disease"/>
            <person name="Wu L."/>
            <person name="Ma J."/>
        </authorList>
    </citation>
    <scope>NUCLEOTIDE SEQUENCE [LARGE SCALE GENOMIC DNA]</scope>
    <source>
        <strain evidence="2">JCM 16898</strain>
    </source>
</reference>
<sequence length="86" mass="8891">MELPWEPGRAEAGLVWDRGRGRAAEAGLAWDQGRGGLALIWGGAGAGLSEIGADLGQSRCLLKAGLARVGAVLTRGWRRTKAGLAP</sequence>
<gene>
    <name evidence="1" type="ORF">GCM10022222_47320</name>
</gene>
<keyword evidence="2" id="KW-1185">Reference proteome</keyword>
<organism evidence="1 2">
    <name type="scientific">Amycolatopsis ultiminotia</name>
    <dbReference type="NCBI Taxonomy" id="543629"/>
    <lineage>
        <taxon>Bacteria</taxon>
        <taxon>Bacillati</taxon>
        <taxon>Actinomycetota</taxon>
        <taxon>Actinomycetes</taxon>
        <taxon>Pseudonocardiales</taxon>
        <taxon>Pseudonocardiaceae</taxon>
        <taxon>Amycolatopsis</taxon>
    </lineage>
</organism>
<protein>
    <submittedName>
        <fullName evidence="1">Uncharacterized protein</fullName>
    </submittedName>
</protein>
<evidence type="ECO:0000313" key="1">
    <source>
        <dbReference type="EMBL" id="GAA3558274.1"/>
    </source>
</evidence>
<name>A0ABP6X045_9PSEU</name>
<dbReference type="EMBL" id="BAAAZN010000010">
    <property type="protein sequence ID" value="GAA3558274.1"/>
    <property type="molecule type" value="Genomic_DNA"/>
</dbReference>